<dbReference type="PROSITE" id="PS51718">
    <property type="entry name" value="G_DYNAMIN_2"/>
    <property type="match status" value="1"/>
</dbReference>
<comment type="similarity">
    <text evidence="5">Belongs to the TRAFAC class dynamin-like GTPase superfamily. Dynamin/Fzo/YdjA family.</text>
</comment>
<dbReference type="PROSITE" id="PS00410">
    <property type="entry name" value="G_DYNAMIN_1"/>
    <property type="match status" value="1"/>
</dbReference>
<keyword evidence="5" id="KW-0547">Nucleotide-binding</keyword>
<dbReference type="InterPro" id="IPR022812">
    <property type="entry name" value="Dynamin"/>
</dbReference>
<keyword evidence="4" id="KW-0378">Hydrolase</keyword>
<dbReference type="PANTHER" id="PTHR11566:SF39">
    <property type="entry name" value="DYNAMIN-1-LIKE PROTEIN"/>
    <property type="match status" value="1"/>
</dbReference>
<dbReference type="GO" id="GO:0005737">
    <property type="term" value="C:cytoplasm"/>
    <property type="evidence" value="ECO:0007669"/>
    <property type="project" value="UniProtKB-SubCell"/>
</dbReference>
<dbReference type="Ensembl" id="ENSRNOT00000106894.2">
    <property type="protein sequence ID" value="ENSRNOP00000093409.1"/>
    <property type="gene ID" value="ENSRNOG00000001813.10"/>
</dbReference>
<evidence type="ECO:0000313" key="7">
    <source>
        <dbReference type="Ensembl" id="ENSRNOP00000093409.1"/>
    </source>
</evidence>
<dbReference type="InterPro" id="IPR030381">
    <property type="entry name" value="G_DYNAMIN_dom"/>
</dbReference>
<name>A0A8I6AIX8_RAT</name>
<protein>
    <recommendedName>
        <fullName evidence="2">dynamin GTPase</fullName>
        <ecNumber evidence="2">3.6.5.5</ecNumber>
    </recommendedName>
</protein>
<dbReference type="RGD" id="620416">
    <property type="gene designation" value="Dnm1l"/>
</dbReference>
<evidence type="ECO:0000256" key="5">
    <source>
        <dbReference type="RuleBase" id="RU003932"/>
    </source>
</evidence>
<dbReference type="InterPro" id="IPR045063">
    <property type="entry name" value="Dynamin_N"/>
</dbReference>
<evidence type="ECO:0000256" key="3">
    <source>
        <dbReference type="ARBA" id="ARBA00022490"/>
    </source>
</evidence>
<reference evidence="7" key="3">
    <citation type="submission" date="2025-09" db="UniProtKB">
        <authorList>
            <consortium name="Ensembl"/>
        </authorList>
    </citation>
    <scope>IDENTIFICATION</scope>
    <source>
        <strain evidence="7">Brown Norway</strain>
    </source>
</reference>
<dbReference type="Pfam" id="PF00350">
    <property type="entry name" value="Dynamin_N"/>
    <property type="match status" value="1"/>
</dbReference>
<dbReference type="Proteomes" id="UP000002494">
    <property type="component" value="Chromosome 11"/>
</dbReference>
<keyword evidence="8" id="KW-1185">Reference proteome</keyword>
<evidence type="ECO:0000256" key="4">
    <source>
        <dbReference type="ARBA" id="ARBA00022801"/>
    </source>
</evidence>
<feature type="domain" description="Dynamin-type G" evidence="6">
    <location>
        <begin position="22"/>
        <end position="220"/>
    </location>
</feature>
<evidence type="ECO:0000256" key="1">
    <source>
        <dbReference type="ARBA" id="ARBA00004496"/>
    </source>
</evidence>
<dbReference type="EC" id="3.6.5.5" evidence="2"/>
<evidence type="ECO:0000313" key="8">
    <source>
        <dbReference type="Proteomes" id="UP000002494"/>
    </source>
</evidence>
<accession>A0A8I6AIX8</accession>
<keyword evidence="10" id="KW-1267">Proteomics identification</keyword>
<evidence type="ECO:0000259" key="6">
    <source>
        <dbReference type="PROSITE" id="PS51718"/>
    </source>
</evidence>
<keyword evidence="3" id="KW-0963">Cytoplasm</keyword>
<organism evidence="7 8">
    <name type="scientific">Rattus norvegicus</name>
    <name type="common">Rat</name>
    <dbReference type="NCBI Taxonomy" id="10116"/>
    <lineage>
        <taxon>Eukaryota</taxon>
        <taxon>Metazoa</taxon>
        <taxon>Chordata</taxon>
        <taxon>Craniata</taxon>
        <taxon>Vertebrata</taxon>
        <taxon>Euteleostomi</taxon>
        <taxon>Mammalia</taxon>
        <taxon>Eutheria</taxon>
        <taxon>Euarchontoglires</taxon>
        <taxon>Glires</taxon>
        <taxon>Rodentia</taxon>
        <taxon>Myomorpha</taxon>
        <taxon>Muroidea</taxon>
        <taxon>Muridae</taxon>
        <taxon>Murinae</taxon>
        <taxon>Rattus</taxon>
    </lineage>
</organism>
<reference evidence="7" key="1">
    <citation type="submission" date="2024-01" db="EMBL/GenBank/DDBJ databases">
        <title>GRCr8: a new rat reference genome assembly contstructed from accurate long reads and long range scaffolding.</title>
        <authorList>
            <person name="Doris P.A."/>
            <person name="Kalbfleisch T."/>
            <person name="Li K."/>
            <person name="Howe K."/>
            <person name="Wood J."/>
        </authorList>
    </citation>
    <scope>NUCLEOTIDE SEQUENCE [LARGE SCALE GENOMIC DNA]</scope>
    <source>
        <strain evidence="7">Brown Norway</strain>
    </source>
</reference>
<dbReference type="InterPro" id="IPR001401">
    <property type="entry name" value="Dynamin_GTPase"/>
</dbReference>
<gene>
    <name evidence="7 9" type="primary">Dnm1l</name>
</gene>
<dbReference type="InterPro" id="IPR019762">
    <property type="entry name" value="Dynamin_GTPase_CS"/>
</dbReference>
<sequence length="220" mass="24415">MEALIPVINKLQDVFNTVGADIIQLPQIVVVGTQSSGKSSVLESLVGRDLLPRGTGVVTRRPLILQLVHVSPEDKRKTTGEENGVEAEEWGKFLHTKNKLYTDFDEIRQEIENETERISGNNKGVSPEPIHLKVFSPNVVNLTLVDLPGMTKVPVGDQPKDIELQIRELILRFISNPNSIILAVTAANTDMATSEALKISREVDPDGKDRCLYIDVDLQW</sequence>
<dbReference type="GeneTree" id="ENSGT00940000155504"/>
<dbReference type="CDD" id="cd08771">
    <property type="entry name" value="DLP_1"/>
    <property type="match status" value="1"/>
</dbReference>
<dbReference type="SMART" id="SM00053">
    <property type="entry name" value="DYNc"/>
    <property type="match status" value="1"/>
</dbReference>
<evidence type="ECO:0007829" key="10">
    <source>
        <dbReference type="PeptideAtlas" id="A0A8I6AIX8"/>
    </source>
</evidence>
<evidence type="ECO:0000256" key="2">
    <source>
        <dbReference type="ARBA" id="ARBA00011980"/>
    </source>
</evidence>
<proteinExistence type="evidence at protein level"/>
<dbReference type="Gene3D" id="3.40.50.300">
    <property type="entry name" value="P-loop containing nucleotide triphosphate hydrolases"/>
    <property type="match status" value="1"/>
</dbReference>
<dbReference type="AlphaFoldDB" id="A0A8I6AIX8"/>
<keyword evidence="5" id="KW-0342">GTP-binding</keyword>
<dbReference type="GO" id="GO:0005525">
    <property type="term" value="F:GTP binding"/>
    <property type="evidence" value="ECO:0007669"/>
    <property type="project" value="UniProtKB-KW"/>
</dbReference>
<dbReference type="PRINTS" id="PR00195">
    <property type="entry name" value="DYNAMIN"/>
</dbReference>
<dbReference type="SUPFAM" id="SSF52540">
    <property type="entry name" value="P-loop containing nucleoside triphosphate hydrolases"/>
    <property type="match status" value="1"/>
</dbReference>
<dbReference type="PANTHER" id="PTHR11566">
    <property type="entry name" value="DYNAMIN"/>
    <property type="match status" value="1"/>
</dbReference>
<evidence type="ECO:0000313" key="9">
    <source>
        <dbReference type="RGD" id="620416"/>
    </source>
</evidence>
<reference evidence="7" key="2">
    <citation type="submission" date="2025-08" db="UniProtKB">
        <authorList>
            <consortium name="Ensembl"/>
        </authorList>
    </citation>
    <scope>IDENTIFICATION</scope>
    <source>
        <strain evidence="7">Brown Norway</strain>
    </source>
</reference>
<dbReference type="GO" id="GO:0003924">
    <property type="term" value="F:GTPase activity"/>
    <property type="evidence" value="ECO:0007669"/>
    <property type="project" value="InterPro"/>
</dbReference>
<dbReference type="InterPro" id="IPR027417">
    <property type="entry name" value="P-loop_NTPase"/>
</dbReference>
<comment type="subcellular location">
    <subcellularLocation>
        <location evidence="1">Cytoplasm</location>
    </subcellularLocation>
</comment>